<organism evidence="5 6">
    <name type="scientific">Dendroctonus ponderosae</name>
    <name type="common">Mountain pine beetle</name>
    <dbReference type="NCBI Taxonomy" id="77166"/>
    <lineage>
        <taxon>Eukaryota</taxon>
        <taxon>Metazoa</taxon>
        <taxon>Ecdysozoa</taxon>
        <taxon>Arthropoda</taxon>
        <taxon>Hexapoda</taxon>
        <taxon>Insecta</taxon>
        <taxon>Pterygota</taxon>
        <taxon>Neoptera</taxon>
        <taxon>Endopterygota</taxon>
        <taxon>Coleoptera</taxon>
        <taxon>Polyphaga</taxon>
        <taxon>Cucujiformia</taxon>
        <taxon>Curculionidae</taxon>
        <taxon>Scolytinae</taxon>
        <taxon>Dendroctonus</taxon>
    </lineage>
</organism>
<dbReference type="Pfam" id="PF06585">
    <property type="entry name" value="JHBP"/>
    <property type="match status" value="2"/>
</dbReference>
<dbReference type="EMBL" id="KB632364">
    <property type="protein sequence ID" value="ERL93583.1"/>
    <property type="molecule type" value="Genomic_DNA"/>
</dbReference>
<dbReference type="SMART" id="SM00700">
    <property type="entry name" value="JHBP"/>
    <property type="match status" value="3"/>
</dbReference>
<comment type="similarity">
    <text evidence="3">Belongs to the TO family.</text>
</comment>
<gene>
    <name evidence="5" type="ORF">D910_10871</name>
</gene>
<dbReference type="InterPro" id="IPR038606">
    <property type="entry name" value="To_sf"/>
</dbReference>
<dbReference type="Proteomes" id="UP000030742">
    <property type="component" value="Unassembled WGS sequence"/>
</dbReference>
<evidence type="ECO:0000256" key="2">
    <source>
        <dbReference type="ARBA" id="ARBA00023108"/>
    </source>
</evidence>
<dbReference type="OrthoDB" id="8185598at2759"/>
<name>U4UM77_DENPD</name>
<evidence type="ECO:0000313" key="6">
    <source>
        <dbReference type="Proteomes" id="UP000030742"/>
    </source>
</evidence>
<dbReference type="FunFam" id="3.15.10.30:FF:000001">
    <property type="entry name" value="Takeout-like protein 1"/>
    <property type="match status" value="3"/>
</dbReference>
<evidence type="ECO:0000256" key="4">
    <source>
        <dbReference type="SAM" id="SignalP"/>
    </source>
</evidence>
<dbReference type="AlphaFoldDB" id="U4UM77"/>
<dbReference type="InterPro" id="IPR010562">
    <property type="entry name" value="Haemolymph_juvenile_hormone-bd"/>
</dbReference>
<dbReference type="GO" id="GO:0005615">
    <property type="term" value="C:extracellular space"/>
    <property type="evidence" value="ECO:0007669"/>
    <property type="project" value="TreeGrafter"/>
</dbReference>
<keyword evidence="2" id="KW-0090">Biological rhythms</keyword>
<dbReference type="PANTHER" id="PTHR11008:SF14">
    <property type="entry name" value="CIRCADIAN CLOCK-CONTROLLED PROTEIN-LIKE PROTEIN"/>
    <property type="match status" value="1"/>
</dbReference>
<reference evidence="5 6" key="1">
    <citation type="journal article" date="2013" name="Genome Biol.">
        <title>Draft genome of the mountain pine beetle, Dendroctonus ponderosae Hopkins, a major forest pest.</title>
        <authorList>
            <person name="Keeling C.I."/>
            <person name="Yuen M.M."/>
            <person name="Liao N.Y."/>
            <person name="Docking T.R."/>
            <person name="Chan S.K."/>
            <person name="Taylor G.A."/>
            <person name="Palmquist D.L."/>
            <person name="Jackman S.D."/>
            <person name="Nguyen A."/>
            <person name="Li M."/>
            <person name="Henderson H."/>
            <person name="Janes J.K."/>
            <person name="Zhao Y."/>
            <person name="Pandoh P."/>
            <person name="Moore R."/>
            <person name="Sperling F.A."/>
            <person name="Huber D.P."/>
            <person name="Birol I."/>
            <person name="Jones S.J."/>
            <person name="Bohlmann J."/>
        </authorList>
    </citation>
    <scope>NUCLEOTIDE SEQUENCE</scope>
</reference>
<evidence type="ECO:0000256" key="3">
    <source>
        <dbReference type="ARBA" id="ARBA00060902"/>
    </source>
</evidence>
<dbReference type="STRING" id="77166.U4UM77"/>
<accession>U4UM77</accession>
<feature type="chain" id="PRO_5004656703" evidence="4">
    <location>
        <begin position="21"/>
        <end position="653"/>
    </location>
</feature>
<sequence>MWPKILAIFAVVGGFRSVFARDLPKFIQVCKRNDPNLEQCVIKNVEILRPMMKRGIPELFVPSMNPLEIPEASLSGSQSFQASFKNIQLYGADQFKLESFETDFKTYHIKVKLSFPSLRIKSLYNIKGRILILNLDGHGPADGNYTNVRTSLSLKGEQFQKNNKEYVKWHKEDIDISIGKINLYFEQIFGSNEELNDQTNRVINENIDQLIEELQPVIQKIVSEFVFSLINRLFAKYSMDELFPLSHKSFLNTTMGFRVVALILFVCISWSNGEEHTLPSYIKPCNRTDPNIHKCVEENIEILKPHLKEGIPDLFIPSLDPLLIPPTCVNEEDQVKVIFTDIHIFHADKFQLDQFDLDLDLHKVNLSITFPHLRIKSTYNVNGKFWIVTFDEQGPADGNYTNCQVHLGLKGTPFTKNHKEYLRWEKETISLEVEDSHVVLEKLFGNHTDINDKTNKVINENIEVIINDLQPVIQRVLALGTGPDGYRATFRDIEAFGVSNCTVTAVRSDIDTSQFQFTLYIPRITARAKYESSGVLILVRASGGGNYWGEYEGVKVKAYLKATKVLGEDGLTHLQLQQIKMDFNVKDIRMGVDGIHNGNSVLQAALNLFINSNAQELLKEMKPHLKKKLLVLMSDFVTHIFQSVPYSQFLVED</sequence>
<proteinExistence type="inferred from homology"/>
<evidence type="ECO:0000256" key="1">
    <source>
        <dbReference type="ARBA" id="ARBA00022729"/>
    </source>
</evidence>
<dbReference type="PANTHER" id="PTHR11008">
    <property type="entry name" value="PROTEIN TAKEOUT-LIKE PROTEIN"/>
    <property type="match status" value="1"/>
</dbReference>
<dbReference type="Gene3D" id="3.15.10.30">
    <property type="entry name" value="Haemolymph juvenile hormone binding protein"/>
    <property type="match status" value="3"/>
</dbReference>
<protein>
    <submittedName>
        <fullName evidence="5">Uncharacterized protein</fullName>
    </submittedName>
</protein>
<dbReference type="GO" id="GO:0007623">
    <property type="term" value="P:circadian rhythm"/>
    <property type="evidence" value="ECO:0007669"/>
    <property type="project" value="UniProtKB-ARBA"/>
</dbReference>
<keyword evidence="1 4" id="KW-0732">Signal</keyword>
<evidence type="ECO:0000313" key="5">
    <source>
        <dbReference type="EMBL" id="ERL93583.1"/>
    </source>
</evidence>
<feature type="signal peptide" evidence="4">
    <location>
        <begin position="1"/>
        <end position="20"/>
    </location>
</feature>